<feature type="compositionally biased region" description="Polar residues" evidence="1">
    <location>
        <begin position="345"/>
        <end position="361"/>
    </location>
</feature>
<dbReference type="PANTHER" id="PTHR13268">
    <property type="entry name" value="BREAST CARCINOMA AMPLIFIED SEQUENCE 3"/>
    <property type="match status" value="1"/>
</dbReference>
<feature type="compositionally biased region" description="Basic residues" evidence="1">
    <location>
        <begin position="1401"/>
        <end position="1412"/>
    </location>
</feature>
<evidence type="ECO:0000313" key="3">
    <source>
        <dbReference type="EMBL" id="KTB46463.1"/>
    </source>
</evidence>
<dbReference type="InterPro" id="IPR045142">
    <property type="entry name" value="BCAS3-like"/>
</dbReference>
<feature type="region of interest" description="Disordered" evidence="1">
    <location>
        <begin position="1301"/>
        <end position="1375"/>
    </location>
</feature>
<feature type="compositionally biased region" description="Low complexity" evidence="1">
    <location>
        <begin position="985"/>
        <end position="998"/>
    </location>
</feature>
<feature type="region of interest" description="Disordered" evidence="1">
    <location>
        <begin position="816"/>
        <end position="839"/>
    </location>
</feature>
<feature type="compositionally biased region" description="Low complexity" evidence="1">
    <location>
        <begin position="21"/>
        <end position="30"/>
    </location>
</feature>
<feature type="compositionally biased region" description="Basic and acidic residues" evidence="1">
    <location>
        <begin position="267"/>
        <end position="280"/>
    </location>
</feature>
<feature type="domain" description="BCAS3 WD40" evidence="2">
    <location>
        <begin position="844"/>
        <end position="903"/>
    </location>
</feature>
<dbReference type="GO" id="GO:0005737">
    <property type="term" value="C:cytoplasm"/>
    <property type="evidence" value="ECO:0007669"/>
    <property type="project" value="TreeGrafter"/>
</dbReference>
<feature type="compositionally biased region" description="Pro residues" evidence="1">
    <location>
        <begin position="31"/>
        <end position="43"/>
    </location>
</feature>
<evidence type="ECO:0000256" key="1">
    <source>
        <dbReference type="SAM" id="MobiDB-lite"/>
    </source>
</evidence>
<feature type="compositionally biased region" description="Pro residues" evidence="1">
    <location>
        <begin position="169"/>
        <end position="179"/>
    </location>
</feature>
<dbReference type="SUPFAM" id="SSF82171">
    <property type="entry name" value="DPP6 N-terminal domain-like"/>
    <property type="match status" value="1"/>
</dbReference>
<proteinExistence type="predicted"/>
<dbReference type="PANTHER" id="PTHR13268:SF0">
    <property type="entry name" value="BCAS3 MICROTUBULE ASSOCIATED CELL MIGRATION FACTOR"/>
    <property type="match status" value="1"/>
</dbReference>
<evidence type="ECO:0000313" key="4">
    <source>
        <dbReference type="Proteomes" id="UP000054988"/>
    </source>
</evidence>
<reference evidence="3 4" key="1">
    <citation type="submission" date="2015-12" db="EMBL/GenBank/DDBJ databases">
        <title>Draft genome sequence of Moniliophthora roreri, the causal agent of frosty pod rot of cacao.</title>
        <authorList>
            <person name="Aime M.C."/>
            <person name="Diaz-Valderrama J.R."/>
            <person name="Kijpornyongpan T."/>
            <person name="Phillips-Mora W."/>
        </authorList>
    </citation>
    <scope>NUCLEOTIDE SEQUENCE [LARGE SCALE GENOMIC DNA]</scope>
    <source>
        <strain evidence="3 4">MCA 2952</strain>
    </source>
</reference>
<dbReference type="GO" id="GO:0006914">
    <property type="term" value="P:autophagy"/>
    <property type="evidence" value="ECO:0007669"/>
    <property type="project" value="InterPro"/>
</dbReference>
<dbReference type="Proteomes" id="UP000054988">
    <property type="component" value="Unassembled WGS sequence"/>
</dbReference>
<sequence>MLDHRSFSDLLSNLVVVIPPSTTTTTNDSPLPTPPLSSSPRSPPYILDIPDSPRFHSCSAPEPQHEPVAFTPAPSPPPRVRSPVLAGAHSPPPRKRSPDLVRATPPPRVRSPDLVRATSPPRVRSPDLVRAPSPRVPSPPRVRSPVLARAPSPAAEPVSFATALQSTPAPAPTPFPPTSPRTSVRPKASVAASSPKTPTASQTLSIPIPPTAAGVSPPAVSKPVSFGRFTGTGVASNLAASSGSGSTMGEPVDLEGTIRPPTKRRQPTHERSVAEDENHRPTPRARQQQQQQSNDPYEYAQRRMSYGQGYYDQQQQHNHRDRRGSLPMMQHHHLQYEQHHRTRSRSGISQAMNPNSNKSSHSTIISAKWDMGMRGKKLLMVGYHPLGIQVWDCTRLDEVVEVLNLPSLSKFLGDGEGNGEEEWEFVHAGVLGEALVGVLVSPKTTLPARNASTKSSRLVVYSLSKHALVKQITIPGLASGGGRFEIGDDAVVVSTTHPPALHVLSLSTYEVLHEIPAAELALFCAPPHPRPVDDSRRNSLMSSMYSTSTAPFDAYAPFDDADAAERIELAPPQPAPVYSISGRLLAYASGGEQTSHHVIGSGTAASTSTASAILSQGRSASIAALASFSEQIANLNRSGGAGGAPGTGTDLGSAAMKMGGGLLSGMKSLGGMAYKGAVNASNGGGGGGGGGGIGAFANRFFSKSAPAAASVATSRGVDEGVVGGGGRDTSATPNLGILGRSNSGSVTVLDLDGLKDKQKQNHTPTTMVITRFIATTSQPIADIWFSQDGTSVMVAPKDGQVVHVYGIRSNPVARVQASDEVDEAGSGSPKSRSSFSMIPDAPPSHVYDLRRGRTPGVVESASWSLDQRWVAFGTRKRTVHVFAVNPYGGKSDVRSHLEGIVRNYTEMPPLSTELSPLVRLRVTTHPGPDQPKVPLAFTFLDSPCLAESTMPANLLPAISSPSLLPTTHPHQQSYGSANSNHTVFSSSSPSARSEPISPNRQPARPKNYQDVLVFDPTDGVLSLRRITVSAKAKSKDNGSSILGAGFGSTAAAGAVSISRSLPGMSAVGKLAMSVSVSPNTPLIHGRASSSGLTQAGVDSALAELSGKESTVATWNLGRRKDWGEIKKQWEEPAKHPATEGGVKGKTTTKPNGQADWLAQAELSTFSKSTRVLPRSIYLTHQFSFHALGEDYHALIRRYQFDIPGTKIEVRKGVEVSAYPTGAGTGESFVEGGGAFHRRPSSFDEPLASALAGEVDYTPPQTILPMLPNGHPGSKPRSFKNSIPIRSLGDGMTESLGRFKREINKVRSPRMVPSSDTTTASTSVPLEFDEEDEDFLLKEEGNTSPSGSGSGSEENHPPATGAGGAGTADTWVGDDAETFDHISAVGFLDEEQESMVEASKAKNLRGKKGRKKY</sequence>
<accession>A0A0W0GCZ6</accession>
<feature type="compositionally biased region" description="Polar residues" evidence="1">
    <location>
        <begin position="968"/>
        <end position="984"/>
    </location>
</feature>
<feature type="region of interest" description="Disordered" evidence="1">
    <location>
        <begin position="1130"/>
        <end position="1151"/>
    </location>
</feature>
<comment type="caution">
    <text evidence="3">The sequence shown here is derived from an EMBL/GenBank/DDBJ whole genome shotgun (WGS) entry which is preliminary data.</text>
</comment>
<feature type="compositionally biased region" description="Low complexity" evidence="1">
    <location>
        <begin position="826"/>
        <end position="836"/>
    </location>
</feature>
<name>A0A0W0GCZ6_MONRR</name>
<feature type="region of interest" description="Disordered" evidence="1">
    <location>
        <begin position="1389"/>
        <end position="1412"/>
    </location>
</feature>
<feature type="region of interest" description="Disordered" evidence="1">
    <location>
        <begin position="963"/>
        <end position="1008"/>
    </location>
</feature>
<dbReference type="GO" id="GO:0042594">
    <property type="term" value="P:response to starvation"/>
    <property type="evidence" value="ECO:0007669"/>
    <property type="project" value="TreeGrafter"/>
</dbReference>
<feature type="region of interest" description="Disordered" evidence="1">
    <location>
        <begin position="21"/>
        <end position="222"/>
    </location>
</feature>
<dbReference type="InterPro" id="IPR048382">
    <property type="entry name" value="BCAS3_WD40"/>
</dbReference>
<dbReference type="Pfam" id="PF21034">
    <property type="entry name" value="BCAS3_WD40"/>
    <property type="match status" value="1"/>
</dbReference>
<organism evidence="3 4">
    <name type="scientific">Moniliophthora roreri</name>
    <name type="common">Frosty pod rot fungus</name>
    <name type="synonym">Monilia roreri</name>
    <dbReference type="NCBI Taxonomy" id="221103"/>
    <lineage>
        <taxon>Eukaryota</taxon>
        <taxon>Fungi</taxon>
        <taxon>Dikarya</taxon>
        <taxon>Basidiomycota</taxon>
        <taxon>Agaricomycotina</taxon>
        <taxon>Agaricomycetes</taxon>
        <taxon>Agaricomycetidae</taxon>
        <taxon>Agaricales</taxon>
        <taxon>Marasmiineae</taxon>
        <taxon>Marasmiaceae</taxon>
        <taxon>Moniliophthora</taxon>
    </lineage>
</organism>
<feature type="compositionally biased region" description="Polar residues" evidence="1">
    <location>
        <begin position="191"/>
        <end position="205"/>
    </location>
</feature>
<evidence type="ECO:0000259" key="2">
    <source>
        <dbReference type="Pfam" id="PF21034"/>
    </source>
</evidence>
<dbReference type="eggNOG" id="KOG2109">
    <property type="taxonomic scope" value="Eukaryota"/>
</dbReference>
<feature type="compositionally biased region" description="Polar residues" evidence="1">
    <location>
        <begin position="1313"/>
        <end position="1323"/>
    </location>
</feature>
<protein>
    <recommendedName>
        <fullName evidence="2">BCAS3 WD40 domain-containing protein</fullName>
    </recommendedName>
</protein>
<feature type="region of interest" description="Disordered" evidence="1">
    <location>
        <begin position="237"/>
        <end position="297"/>
    </location>
</feature>
<dbReference type="EMBL" id="LATX01000336">
    <property type="protein sequence ID" value="KTB46463.1"/>
    <property type="molecule type" value="Genomic_DNA"/>
</dbReference>
<feature type="region of interest" description="Disordered" evidence="1">
    <location>
        <begin position="334"/>
        <end position="361"/>
    </location>
</feature>
<gene>
    <name evidence="3" type="ORF">WG66_954</name>
</gene>